<organism evidence="2 3">
    <name type="scientific">Elsinoe ampelina</name>
    <dbReference type="NCBI Taxonomy" id="302913"/>
    <lineage>
        <taxon>Eukaryota</taxon>
        <taxon>Fungi</taxon>
        <taxon>Dikarya</taxon>
        <taxon>Ascomycota</taxon>
        <taxon>Pezizomycotina</taxon>
        <taxon>Dothideomycetes</taxon>
        <taxon>Dothideomycetidae</taxon>
        <taxon>Myriangiales</taxon>
        <taxon>Elsinoaceae</taxon>
        <taxon>Elsinoe</taxon>
    </lineage>
</organism>
<proteinExistence type="predicted"/>
<accession>A0A6A6G621</accession>
<dbReference type="AlphaFoldDB" id="A0A6A6G621"/>
<name>A0A6A6G621_9PEZI</name>
<keyword evidence="3" id="KW-1185">Reference proteome</keyword>
<dbReference type="Proteomes" id="UP000799538">
    <property type="component" value="Unassembled WGS sequence"/>
</dbReference>
<evidence type="ECO:0000313" key="2">
    <source>
        <dbReference type="EMBL" id="KAF2221137.1"/>
    </source>
</evidence>
<sequence length="152" mass="17348">MHNMTSCPHPTFQPASSLPASYTTETRHTETCTKNPPPKGKYRPLNKSWNPHAVPYRTPILARSQPHFYQRLSTSSHNLGYSPCDCSYSTNCLRLVLRAAIDDSIPWLDQGKYRLSATVFQPPTRQIPHVLYQYSSLQNHLFSTRFPTTSIP</sequence>
<protein>
    <submittedName>
        <fullName evidence="2">Uncharacterized protein</fullName>
    </submittedName>
</protein>
<dbReference type="EMBL" id="ML992511">
    <property type="protein sequence ID" value="KAF2221137.1"/>
    <property type="molecule type" value="Genomic_DNA"/>
</dbReference>
<feature type="region of interest" description="Disordered" evidence="1">
    <location>
        <begin position="1"/>
        <end position="47"/>
    </location>
</feature>
<gene>
    <name evidence="2" type="ORF">BDZ85DRAFT_24691</name>
</gene>
<evidence type="ECO:0000256" key="1">
    <source>
        <dbReference type="SAM" id="MobiDB-lite"/>
    </source>
</evidence>
<evidence type="ECO:0000313" key="3">
    <source>
        <dbReference type="Proteomes" id="UP000799538"/>
    </source>
</evidence>
<feature type="compositionally biased region" description="Polar residues" evidence="1">
    <location>
        <begin position="1"/>
        <end position="22"/>
    </location>
</feature>
<reference evidence="3" key="1">
    <citation type="journal article" date="2020" name="Stud. Mycol.">
        <title>101 Dothideomycetes genomes: A test case for predicting lifestyles and emergence of pathogens.</title>
        <authorList>
            <person name="Haridas S."/>
            <person name="Albert R."/>
            <person name="Binder M."/>
            <person name="Bloem J."/>
            <person name="LaButti K."/>
            <person name="Salamov A."/>
            <person name="Andreopoulos B."/>
            <person name="Baker S."/>
            <person name="Barry K."/>
            <person name="Bills G."/>
            <person name="Bluhm B."/>
            <person name="Cannon C."/>
            <person name="Castanera R."/>
            <person name="Culley D."/>
            <person name="Daum C."/>
            <person name="Ezra D."/>
            <person name="Gonzalez J."/>
            <person name="Henrissat B."/>
            <person name="Kuo A."/>
            <person name="Liang C."/>
            <person name="Lipzen A."/>
            <person name="Lutzoni F."/>
            <person name="Magnuson J."/>
            <person name="Mondo S."/>
            <person name="Nolan M."/>
            <person name="Ohm R."/>
            <person name="Pangilinan J."/>
            <person name="Park H.-J."/>
            <person name="Ramirez L."/>
            <person name="Alfaro M."/>
            <person name="Sun H."/>
            <person name="Tritt A."/>
            <person name="Yoshinaga Y."/>
            <person name="Zwiers L.-H."/>
            <person name="Turgeon B."/>
            <person name="Goodwin S."/>
            <person name="Spatafora J."/>
            <person name="Crous P."/>
            <person name="Grigoriev I."/>
        </authorList>
    </citation>
    <scope>NUCLEOTIDE SEQUENCE [LARGE SCALE GENOMIC DNA]</scope>
    <source>
        <strain evidence="3">CECT 20119</strain>
    </source>
</reference>